<proteinExistence type="predicted"/>
<comment type="caution">
    <text evidence="2">The sequence shown here is derived from an EMBL/GenBank/DDBJ whole genome shotgun (WGS) entry which is preliminary data.</text>
</comment>
<name>A0ABQ1S203_9MICO</name>
<reference evidence="3" key="1">
    <citation type="journal article" date="2019" name="Int. J. Syst. Evol. Microbiol.">
        <title>The Global Catalogue of Microorganisms (GCM) 10K type strain sequencing project: providing services to taxonomists for standard genome sequencing and annotation.</title>
        <authorList>
            <consortium name="The Broad Institute Genomics Platform"/>
            <consortium name="The Broad Institute Genome Sequencing Center for Infectious Disease"/>
            <person name="Wu L."/>
            <person name="Ma J."/>
        </authorList>
    </citation>
    <scope>NUCLEOTIDE SEQUENCE [LARGE SCALE GENOMIC DNA]</scope>
    <source>
        <strain evidence="3">CCM 7640</strain>
    </source>
</reference>
<feature type="transmembrane region" description="Helical" evidence="1">
    <location>
        <begin position="54"/>
        <end position="72"/>
    </location>
</feature>
<evidence type="ECO:0000256" key="1">
    <source>
        <dbReference type="SAM" id="Phobius"/>
    </source>
</evidence>
<keyword evidence="3" id="KW-1185">Reference proteome</keyword>
<dbReference type="Proteomes" id="UP000629365">
    <property type="component" value="Unassembled WGS sequence"/>
</dbReference>
<gene>
    <name evidence="2" type="ORF">GCM10007269_33910</name>
</gene>
<accession>A0ABQ1S203</accession>
<protein>
    <recommendedName>
        <fullName evidence="4">DUF2127 domain-containing protein</fullName>
    </recommendedName>
</protein>
<feature type="transmembrane region" description="Helical" evidence="1">
    <location>
        <begin position="106"/>
        <end position="126"/>
    </location>
</feature>
<evidence type="ECO:0008006" key="4">
    <source>
        <dbReference type="Google" id="ProtNLM"/>
    </source>
</evidence>
<keyword evidence="1" id="KW-0812">Transmembrane</keyword>
<dbReference type="EMBL" id="BMCM01000006">
    <property type="protein sequence ID" value="GGD88395.1"/>
    <property type="molecule type" value="Genomic_DNA"/>
</dbReference>
<evidence type="ECO:0000313" key="3">
    <source>
        <dbReference type="Proteomes" id="UP000629365"/>
    </source>
</evidence>
<feature type="transmembrane region" description="Helical" evidence="1">
    <location>
        <begin position="79"/>
        <end position="100"/>
    </location>
</feature>
<evidence type="ECO:0000313" key="2">
    <source>
        <dbReference type="EMBL" id="GGD88395.1"/>
    </source>
</evidence>
<organism evidence="2 3">
    <name type="scientific">Microbacterium murale</name>
    <dbReference type="NCBI Taxonomy" id="1081040"/>
    <lineage>
        <taxon>Bacteria</taxon>
        <taxon>Bacillati</taxon>
        <taxon>Actinomycetota</taxon>
        <taxon>Actinomycetes</taxon>
        <taxon>Micrococcales</taxon>
        <taxon>Microbacteriaceae</taxon>
        <taxon>Microbacterium</taxon>
    </lineage>
</organism>
<keyword evidence="1" id="KW-0472">Membrane</keyword>
<sequence>MQWLALAVLALVVVLVALPIAMFLDPQPYAASIERSEPALGAAAVANALQTVRISTAVAHGVYAVVAVWLTVNVLRGRNWARITLTIVVAGATLNSVTSALAGPEYYLPVIVGDVLHVAIVCLLWFPRRVREFFTRQRIARGRTRA</sequence>
<keyword evidence="1" id="KW-1133">Transmembrane helix</keyword>